<feature type="domain" description="HTH tetR-type" evidence="3">
    <location>
        <begin position="1"/>
        <end position="55"/>
    </location>
</feature>
<evidence type="ECO:0000259" key="3">
    <source>
        <dbReference type="PROSITE" id="PS50977"/>
    </source>
</evidence>
<accession>A0AAE4I198</accession>
<dbReference type="PANTHER" id="PTHR43479:SF11">
    <property type="entry name" value="ACREF_ENVCD OPERON REPRESSOR-RELATED"/>
    <property type="match status" value="1"/>
</dbReference>
<keyword evidence="7" id="KW-1185">Reference proteome</keyword>
<protein>
    <submittedName>
        <fullName evidence="4">TetR/AcrR family transcriptional regulator</fullName>
    </submittedName>
</protein>
<proteinExistence type="predicted"/>
<dbReference type="PROSITE" id="PS50977">
    <property type="entry name" value="HTH_TETR_2"/>
    <property type="match status" value="1"/>
</dbReference>
<dbReference type="RefSeq" id="WP_167540735.1">
    <property type="nucleotide sequence ID" value="NZ_BAAAXL010000016.1"/>
</dbReference>
<dbReference type="AlphaFoldDB" id="A0AAE4I198"/>
<dbReference type="GO" id="GO:0003677">
    <property type="term" value="F:DNA binding"/>
    <property type="evidence" value="ECO:0007669"/>
    <property type="project" value="UniProtKB-UniRule"/>
</dbReference>
<dbReference type="PANTHER" id="PTHR43479">
    <property type="entry name" value="ACREF/ENVCD OPERON REPRESSOR-RELATED"/>
    <property type="match status" value="1"/>
</dbReference>
<feature type="DNA-binding region" description="H-T-H motif" evidence="2">
    <location>
        <begin position="18"/>
        <end position="37"/>
    </location>
</feature>
<dbReference type="Proteomes" id="UP001180842">
    <property type="component" value="Unassembled WGS sequence"/>
</dbReference>
<comment type="caution">
    <text evidence="4">The sequence shown here is derived from an EMBL/GenBank/DDBJ whole genome shotgun (WGS) entry which is preliminary data.</text>
</comment>
<name>A0AAE4I198_9ENTE</name>
<evidence type="ECO:0000313" key="5">
    <source>
        <dbReference type="EMBL" id="MDT2769974.1"/>
    </source>
</evidence>
<dbReference type="Pfam" id="PF00440">
    <property type="entry name" value="TetR_N"/>
    <property type="match status" value="1"/>
</dbReference>
<dbReference type="Gene3D" id="1.10.357.10">
    <property type="entry name" value="Tetracycline Repressor, domain 2"/>
    <property type="match status" value="1"/>
</dbReference>
<dbReference type="SUPFAM" id="SSF46689">
    <property type="entry name" value="Homeodomain-like"/>
    <property type="match status" value="1"/>
</dbReference>
<evidence type="ECO:0000313" key="4">
    <source>
        <dbReference type="EMBL" id="MDT2735974.1"/>
    </source>
</evidence>
<keyword evidence="1 2" id="KW-0238">DNA-binding</keyword>
<dbReference type="EMBL" id="JARQAI010000002">
    <property type="protein sequence ID" value="MDT2735974.1"/>
    <property type="molecule type" value="Genomic_DNA"/>
</dbReference>
<evidence type="ECO:0000256" key="1">
    <source>
        <dbReference type="ARBA" id="ARBA00023125"/>
    </source>
</evidence>
<dbReference type="InterPro" id="IPR050624">
    <property type="entry name" value="HTH-type_Tx_Regulator"/>
</dbReference>
<organism evidence="4 6">
    <name type="scientific">Enterococcus pseudoavium</name>
    <dbReference type="NCBI Taxonomy" id="44007"/>
    <lineage>
        <taxon>Bacteria</taxon>
        <taxon>Bacillati</taxon>
        <taxon>Bacillota</taxon>
        <taxon>Bacilli</taxon>
        <taxon>Lactobacillales</taxon>
        <taxon>Enterococcaceae</taxon>
        <taxon>Enterococcus</taxon>
    </lineage>
</organism>
<evidence type="ECO:0000313" key="6">
    <source>
        <dbReference type="Proteomes" id="UP001180842"/>
    </source>
</evidence>
<dbReference type="Pfam" id="PF14278">
    <property type="entry name" value="TetR_C_8"/>
    <property type="match status" value="1"/>
</dbReference>
<dbReference type="InterPro" id="IPR001647">
    <property type="entry name" value="HTH_TetR"/>
</dbReference>
<evidence type="ECO:0000313" key="7">
    <source>
        <dbReference type="Proteomes" id="UP001269061"/>
    </source>
</evidence>
<dbReference type="InterPro" id="IPR009057">
    <property type="entry name" value="Homeodomain-like_sf"/>
</dbReference>
<dbReference type="Proteomes" id="UP001269061">
    <property type="component" value="Unassembled WGS sequence"/>
</dbReference>
<dbReference type="InterPro" id="IPR039532">
    <property type="entry name" value="TetR_C_Firmicutes"/>
</dbReference>
<reference evidence="4 7" key="1">
    <citation type="submission" date="2023-03" db="EMBL/GenBank/DDBJ databases">
        <authorList>
            <person name="Shen W."/>
            <person name="Cai J."/>
        </authorList>
    </citation>
    <scope>NUCLEOTIDE SEQUENCE</scope>
    <source>
        <strain evidence="4">P69-2</strain>
        <strain evidence="5 7">Y59</strain>
    </source>
</reference>
<sequence length="180" mass="21196">MLEALAYFLTFKSVEEIKVSELIRKAKVSRSTFYRLFETKEEFFQWVLDYHMEGLSGVAKYTAKSPLAFYQHYFTYIYDHAIYFKTFNNSSMWPQFHYKMNQIGIDVYRNFIYRKTGDQMLSQVLSNYAVNAHIGVVMAWLNEKTLQSPDQLARLVTTMTTSAFASQQLSLEEIFPYNPS</sequence>
<evidence type="ECO:0000256" key="2">
    <source>
        <dbReference type="PROSITE-ProRule" id="PRU00335"/>
    </source>
</evidence>
<gene>
    <name evidence="4" type="ORF">P7H00_02345</name>
    <name evidence="5" type="ORF">P7H46_03855</name>
</gene>
<dbReference type="EMBL" id="JARQAZ010000003">
    <property type="protein sequence ID" value="MDT2769974.1"/>
    <property type="molecule type" value="Genomic_DNA"/>
</dbReference>